<evidence type="ECO:0000256" key="7">
    <source>
        <dbReference type="ARBA" id="ARBA00023136"/>
    </source>
</evidence>
<dbReference type="CDD" id="cd13432">
    <property type="entry name" value="LDT_IgD_like_2"/>
    <property type="match status" value="1"/>
</dbReference>
<name>A0A2N6SWM1_9CORY</name>
<gene>
    <name evidence="15" type="ORF">CJ204_10855</name>
</gene>
<dbReference type="UniPathway" id="UPA00219"/>
<evidence type="ECO:0000256" key="9">
    <source>
        <dbReference type="ARBA" id="ARBA00023288"/>
    </source>
</evidence>
<keyword evidence="2" id="KW-1003">Cell membrane</keyword>
<dbReference type="GO" id="GO:0016746">
    <property type="term" value="F:acyltransferase activity"/>
    <property type="evidence" value="ECO:0007669"/>
    <property type="project" value="UniProtKB-KW"/>
</dbReference>
<dbReference type="PANTHER" id="PTHR30582">
    <property type="entry name" value="L,D-TRANSPEPTIDASE"/>
    <property type="match status" value="1"/>
</dbReference>
<evidence type="ECO:0000256" key="12">
    <source>
        <dbReference type="ARBA" id="ARBA00060592"/>
    </source>
</evidence>
<reference evidence="15 16" key="1">
    <citation type="submission" date="2017-09" db="EMBL/GenBank/DDBJ databases">
        <title>Bacterial strain isolated from the female urinary microbiota.</title>
        <authorList>
            <person name="Thomas-White K."/>
            <person name="Kumar N."/>
            <person name="Forster S."/>
            <person name="Putonti C."/>
            <person name="Lawley T."/>
            <person name="Wolfe A.J."/>
        </authorList>
    </citation>
    <scope>NUCLEOTIDE SEQUENCE [LARGE SCALE GENOMIC DNA]</scope>
    <source>
        <strain evidence="15 16">UMB0908</strain>
    </source>
</reference>
<organism evidence="15 16">
    <name type="scientific">Corynebacterium xerosis</name>
    <dbReference type="NCBI Taxonomy" id="1725"/>
    <lineage>
        <taxon>Bacteria</taxon>
        <taxon>Bacillati</taxon>
        <taxon>Actinomycetota</taxon>
        <taxon>Actinomycetes</taxon>
        <taxon>Mycobacteriales</taxon>
        <taxon>Corynebacteriaceae</taxon>
        <taxon>Corynebacterium</taxon>
    </lineage>
</organism>
<dbReference type="Proteomes" id="UP000235363">
    <property type="component" value="Unassembled WGS sequence"/>
</dbReference>
<dbReference type="Gene3D" id="2.60.40.3710">
    <property type="match status" value="1"/>
</dbReference>
<comment type="caution">
    <text evidence="15">The sequence shown here is derived from an EMBL/GenBank/DDBJ whole genome shotgun (WGS) entry which is preliminary data.</text>
</comment>
<evidence type="ECO:0000256" key="6">
    <source>
        <dbReference type="ARBA" id="ARBA00022984"/>
    </source>
</evidence>
<evidence type="ECO:0000256" key="2">
    <source>
        <dbReference type="ARBA" id="ARBA00022475"/>
    </source>
</evidence>
<keyword evidence="11 13" id="KW-0961">Cell wall biogenesis/degradation</keyword>
<dbReference type="GO" id="GO:0008360">
    <property type="term" value="P:regulation of cell shape"/>
    <property type="evidence" value="ECO:0007669"/>
    <property type="project" value="UniProtKB-UniRule"/>
</dbReference>
<evidence type="ECO:0000256" key="3">
    <source>
        <dbReference type="ARBA" id="ARBA00022679"/>
    </source>
</evidence>
<dbReference type="GO" id="GO:0071972">
    <property type="term" value="F:peptidoglycan L,D-transpeptidase activity"/>
    <property type="evidence" value="ECO:0007669"/>
    <property type="project" value="TreeGrafter"/>
</dbReference>
<keyword evidence="9" id="KW-0449">Lipoprotein</keyword>
<keyword evidence="10" id="KW-0012">Acyltransferase</keyword>
<evidence type="ECO:0000313" key="16">
    <source>
        <dbReference type="Proteomes" id="UP000235363"/>
    </source>
</evidence>
<proteinExistence type="predicted"/>
<dbReference type="FunFam" id="2.40.440.10:FF:000005">
    <property type="entry name" value="L,D-transpeptidase 2"/>
    <property type="match status" value="1"/>
</dbReference>
<evidence type="ECO:0000256" key="8">
    <source>
        <dbReference type="ARBA" id="ARBA00023139"/>
    </source>
</evidence>
<dbReference type="PROSITE" id="PS51257">
    <property type="entry name" value="PROKAR_LIPOPROTEIN"/>
    <property type="match status" value="1"/>
</dbReference>
<evidence type="ECO:0000256" key="11">
    <source>
        <dbReference type="ARBA" id="ARBA00023316"/>
    </source>
</evidence>
<evidence type="ECO:0000256" key="10">
    <source>
        <dbReference type="ARBA" id="ARBA00023315"/>
    </source>
</evidence>
<dbReference type="Pfam" id="PF17964">
    <property type="entry name" value="Big_10"/>
    <property type="match status" value="1"/>
</dbReference>
<dbReference type="RefSeq" id="WP_102214263.1">
    <property type="nucleotide sequence ID" value="NZ_PNHF01000028.1"/>
</dbReference>
<keyword evidence="3" id="KW-0808">Transferase</keyword>
<dbReference type="GO" id="GO:0018104">
    <property type="term" value="P:peptidoglycan-protein cross-linking"/>
    <property type="evidence" value="ECO:0007669"/>
    <property type="project" value="TreeGrafter"/>
</dbReference>
<dbReference type="CDD" id="cd16913">
    <property type="entry name" value="YkuD_like"/>
    <property type="match status" value="1"/>
</dbReference>
<evidence type="ECO:0000313" key="15">
    <source>
        <dbReference type="EMBL" id="PMC61472.1"/>
    </source>
</evidence>
<evidence type="ECO:0000256" key="13">
    <source>
        <dbReference type="PROSITE-ProRule" id="PRU01373"/>
    </source>
</evidence>
<dbReference type="InterPro" id="IPR050979">
    <property type="entry name" value="LD-transpeptidase"/>
</dbReference>
<feature type="active site" description="Proton donor/acceptor" evidence="13">
    <location>
        <position position="324"/>
    </location>
</feature>
<dbReference type="InterPro" id="IPR038063">
    <property type="entry name" value="Transpep_catalytic_dom"/>
</dbReference>
<dbReference type="EMBL" id="PNHF01000028">
    <property type="protein sequence ID" value="PMC61472.1"/>
    <property type="molecule type" value="Genomic_DNA"/>
</dbReference>
<feature type="active site" description="Nucleophile" evidence="13">
    <location>
        <position position="342"/>
    </location>
</feature>
<evidence type="ECO:0000259" key="14">
    <source>
        <dbReference type="PROSITE" id="PS52029"/>
    </source>
</evidence>
<accession>A0A2N6SWM1</accession>
<feature type="domain" description="L,D-TPase catalytic" evidence="14">
    <location>
        <begin position="242"/>
        <end position="366"/>
    </location>
</feature>
<dbReference type="AlphaFoldDB" id="A0A2N6SWM1"/>
<sequence length="400" mass="42815">MGVELKRRRGAFRGGRLRAAVAAVGVAALGLTGCTVGEGNGAEEAAQVEEANPKPVANVEDGAEDWSVLDPVTVEIDGAKLDSVEMTNDEGKEVAGELAEDGKSWTTTENLGYGRTYSLEAKAGTEKLSSSFQTVVPNNQTYGYLSPAEGSTVGVGQTIAVRFDEPIADRQAAQDAIKVTTEPAVEGAFYWLNNAEVRWRPAEYWPAGTTVNVEVDIYGKDLGNGYYGQENNATNFTIGDRVVAIADDATKTMTIERNGVVENSMPISMGSGRWPTPNGTYLIGDQHTNMVMDSTTYGLALEDGGYKTPVKYATQMSYSGIYVHGAPWSVWAQGSQNVSHGCINVTDANAAWFQQNTKRGDIVIVKNTIGGTLPGTDGLGDWNIPWETWKAGNADQTSSW</sequence>
<evidence type="ECO:0000256" key="5">
    <source>
        <dbReference type="ARBA" id="ARBA00022960"/>
    </source>
</evidence>
<evidence type="ECO:0000256" key="4">
    <source>
        <dbReference type="ARBA" id="ARBA00022729"/>
    </source>
</evidence>
<dbReference type="STRING" id="1725.WU86_06280"/>
<keyword evidence="5 13" id="KW-0133">Cell shape</keyword>
<comment type="pathway">
    <text evidence="12">Glycan biosynthesis.</text>
</comment>
<dbReference type="InterPro" id="IPR041280">
    <property type="entry name" value="Big_10"/>
</dbReference>
<dbReference type="PROSITE" id="PS52029">
    <property type="entry name" value="LD_TPASE"/>
    <property type="match status" value="1"/>
</dbReference>
<dbReference type="PANTHER" id="PTHR30582:SF2">
    <property type="entry name" value="L,D-TRANSPEPTIDASE YCIB-RELATED"/>
    <property type="match status" value="1"/>
</dbReference>
<dbReference type="Gene3D" id="2.40.440.10">
    <property type="entry name" value="L,D-transpeptidase catalytic domain-like"/>
    <property type="match status" value="1"/>
</dbReference>
<dbReference type="SUPFAM" id="SSF141523">
    <property type="entry name" value="L,D-transpeptidase catalytic domain-like"/>
    <property type="match status" value="1"/>
</dbReference>
<protein>
    <recommendedName>
        <fullName evidence="14">L,D-TPase catalytic domain-containing protein</fullName>
    </recommendedName>
</protein>
<dbReference type="GO" id="GO:0071555">
    <property type="term" value="P:cell wall organization"/>
    <property type="evidence" value="ECO:0007669"/>
    <property type="project" value="UniProtKB-UniRule"/>
</dbReference>
<dbReference type="Pfam" id="PF03734">
    <property type="entry name" value="YkuD"/>
    <property type="match status" value="1"/>
</dbReference>
<evidence type="ECO:0000256" key="1">
    <source>
        <dbReference type="ARBA" id="ARBA00004752"/>
    </source>
</evidence>
<keyword evidence="7" id="KW-0472">Membrane</keyword>
<comment type="pathway">
    <text evidence="1 13">Cell wall biogenesis; peptidoglycan biosynthesis.</text>
</comment>
<keyword evidence="8" id="KW-0564">Palmitate</keyword>
<keyword evidence="4" id="KW-0732">Signal</keyword>
<dbReference type="GO" id="GO:0005576">
    <property type="term" value="C:extracellular region"/>
    <property type="evidence" value="ECO:0007669"/>
    <property type="project" value="TreeGrafter"/>
</dbReference>
<dbReference type="Gene3D" id="2.60.40.3780">
    <property type="match status" value="1"/>
</dbReference>
<dbReference type="InterPro" id="IPR005490">
    <property type="entry name" value="LD_TPept_cat_dom"/>
</dbReference>
<keyword evidence="6 13" id="KW-0573">Peptidoglycan synthesis</keyword>